<sequence>MQLRFIGKDDKSGDHGSPTIFVDEQTSDLIIQGWKIDSETEAQVLAAGPIPDHETVIRIPARMAKVLKEALNVSELG</sequence>
<name>A0A6N7KHI3_9ACTN</name>
<dbReference type="AlphaFoldDB" id="A0A6N7KHI3"/>
<reference evidence="1 2" key="1">
    <citation type="submission" date="2019-09" db="EMBL/GenBank/DDBJ databases">
        <title>Genome Sequences of Streptomyces kaniharaensis ATCC 21070.</title>
        <authorList>
            <person name="Zhu W."/>
            <person name="De Crecy-Lagard V."/>
            <person name="Richards N.G."/>
        </authorList>
    </citation>
    <scope>NUCLEOTIDE SEQUENCE [LARGE SCALE GENOMIC DNA]</scope>
    <source>
        <strain evidence="1 2">SF-557</strain>
    </source>
</reference>
<evidence type="ECO:0000313" key="1">
    <source>
        <dbReference type="EMBL" id="MQS10930.1"/>
    </source>
</evidence>
<dbReference type="Proteomes" id="UP000450000">
    <property type="component" value="Unassembled WGS sequence"/>
</dbReference>
<dbReference type="OrthoDB" id="3214245at2"/>
<proteinExistence type="predicted"/>
<organism evidence="1 2">
    <name type="scientific">Streptomyces kaniharaensis</name>
    <dbReference type="NCBI Taxonomy" id="212423"/>
    <lineage>
        <taxon>Bacteria</taxon>
        <taxon>Bacillati</taxon>
        <taxon>Actinomycetota</taxon>
        <taxon>Actinomycetes</taxon>
        <taxon>Kitasatosporales</taxon>
        <taxon>Streptomycetaceae</taxon>
        <taxon>Streptomyces</taxon>
    </lineage>
</organism>
<dbReference type="RefSeq" id="WP_153459669.1">
    <property type="nucleotide sequence ID" value="NZ_WBOF01000001.1"/>
</dbReference>
<protein>
    <submittedName>
        <fullName evidence="1">Uncharacterized protein</fullName>
    </submittedName>
</protein>
<gene>
    <name evidence="1" type="ORF">F7Q99_01195</name>
</gene>
<keyword evidence="2" id="KW-1185">Reference proteome</keyword>
<accession>A0A6N7KHI3</accession>
<evidence type="ECO:0000313" key="2">
    <source>
        <dbReference type="Proteomes" id="UP000450000"/>
    </source>
</evidence>
<comment type="caution">
    <text evidence="1">The sequence shown here is derived from an EMBL/GenBank/DDBJ whole genome shotgun (WGS) entry which is preliminary data.</text>
</comment>
<dbReference type="EMBL" id="WBOF01000001">
    <property type="protein sequence ID" value="MQS10930.1"/>
    <property type="molecule type" value="Genomic_DNA"/>
</dbReference>